<evidence type="ECO:0000256" key="2">
    <source>
        <dbReference type="ARBA" id="ARBA00022729"/>
    </source>
</evidence>
<name>A0A5C8LPQ1_9GAMM</name>
<dbReference type="Gene3D" id="3.40.50.2300">
    <property type="match status" value="2"/>
</dbReference>
<dbReference type="EMBL" id="VRLR01000019">
    <property type="protein sequence ID" value="TXK77589.1"/>
    <property type="molecule type" value="Genomic_DNA"/>
</dbReference>
<feature type="signal peptide" evidence="3">
    <location>
        <begin position="1"/>
        <end position="23"/>
    </location>
</feature>
<evidence type="ECO:0000256" key="1">
    <source>
        <dbReference type="ARBA" id="ARBA00010062"/>
    </source>
</evidence>
<proteinExistence type="inferred from homology"/>
<gene>
    <name evidence="5" type="ORF">FU839_18110</name>
</gene>
<dbReference type="SUPFAM" id="SSF53822">
    <property type="entry name" value="Periplasmic binding protein-like I"/>
    <property type="match status" value="1"/>
</dbReference>
<accession>A0A5C8LPQ1</accession>
<evidence type="ECO:0000256" key="3">
    <source>
        <dbReference type="SAM" id="SignalP"/>
    </source>
</evidence>
<dbReference type="InterPro" id="IPR028081">
    <property type="entry name" value="Leu-bd"/>
</dbReference>
<evidence type="ECO:0000259" key="4">
    <source>
        <dbReference type="Pfam" id="PF13458"/>
    </source>
</evidence>
<evidence type="ECO:0000313" key="6">
    <source>
        <dbReference type="Proteomes" id="UP000321814"/>
    </source>
</evidence>
<comment type="similarity">
    <text evidence="1">Belongs to the leucine-binding protein family.</text>
</comment>
<protein>
    <submittedName>
        <fullName evidence="5">ABC transporter substrate-binding protein</fullName>
    </submittedName>
</protein>
<sequence length="372" mass="40906">MSLKSVQRLSAVLFLVGASAVSAEVAKIQLGMSVPLTGNASGIGQSYKNGVELAINQLNREGGVHGIQVQLVIKDDQYEPERTVQNTRQFILENKVLALFAYVGTPTSLAISPLLQHYQIPYIAPFSGASLLRQSEYNFIYHLRAGYEEETQSQVDYLLLNPKTKVGLLLQADEFGASVEQGYLKALQLKGISPVITARFQRNSTAIEAGVSELINAGAELVFMVGTYKPLAEAINFGRRKGYRPTYATVSFAGLQQLSALLDKGDKVMATMVVPKPTDTSWLVVREYQRLMIQQATAPLSDIGLEGFTAGTLLGQALKLCSLPVERSCLLEKLRQQTAVYDFPLQFDPIKQQASQQVFRVKVTDRGLEDLR</sequence>
<dbReference type="RefSeq" id="WP_147905514.1">
    <property type="nucleotide sequence ID" value="NZ_BAAAGC010000003.1"/>
</dbReference>
<dbReference type="AlphaFoldDB" id="A0A5C8LPQ1"/>
<reference evidence="5 6" key="1">
    <citation type="submission" date="2019-08" db="EMBL/GenBank/DDBJ databases">
        <title>Draft genome analysis of Rheinheimera tangshanensis isolated from the roots of fresh rice plants (Oryza sativa).</title>
        <authorList>
            <person name="Yu Q."/>
            <person name="Qi Y."/>
            <person name="Zhang H."/>
            <person name="Pu J."/>
        </authorList>
    </citation>
    <scope>NUCLEOTIDE SEQUENCE [LARGE SCALE GENOMIC DNA]</scope>
    <source>
        <strain evidence="5 6">JA3-B52</strain>
    </source>
</reference>
<feature type="chain" id="PRO_5023024458" evidence="3">
    <location>
        <begin position="24"/>
        <end position="372"/>
    </location>
</feature>
<dbReference type="CDD" id="cd19978">
    <property type="entry name" value="PBP1_ABC_ligand_binding-like"/>
    <property type="match status" value="1"/>
</dbReference>
<dbReference type="PANTHER" id="PTHR47235">
    <property type="entry name" value="BLR6548 PROTEIN"/>
    <property type="match status" value="1"/>
</dbReference>
<evidence type="ECO:0000313" key="5">
    <source>
        <dbReference type="EMBL" id="TXK77589.1"/>
    </source>
</evidence>
<keyword evidence="2 3" id="KW-0732">Signal</keyword>
<dbReference type="InterPro" id="IPR028082">
    <property type="entry name" value="Peripla_BP_I"/>
</dbReference>
<dbReference type="OrthoDB" id="9147078at2"/>
<dbReference type="PANTHER" id="PTHR47235:SF1">
    <property type="entry name" value="BLR6548 PROTEIN"/>
    <property type="match status" value="1"/>
</dbReference>
<comment type="caution">
    <text evidence="5">The sequence shown here is derived from an EMBL/GenBank/DDBJ whole genome shotgun (WGS) entry which is preliminary data.</text>
</comment>
<dbReference type="Pfam" id="PF13458">
    <property type="entry name" value="Peripla_BP_6"/>
    <property type="match status" value="1"/>
</dbReference>
<feature type="domain" description="Leucine-binding protein" evidence="4">
    <location>
        <begin position="27"/>
        <end position="364"/>
    </location>
</feature>
<keyword evidence="6" id="KW-1185">Reference proteome</keyword>
<organism evidence="5 6">
    <name type="scientific">Rheinheimera tangshanensis</name>
    <dbReference type="NCBI Taxonomy" id="400153"/>
    <lineage>
        <taxon>Bacteria</taxon>
        <taxon>Pseudomonadati</taxon>
        <taxon>Pseudomonadota</taxon>
        <taxon>Gammaproteobacteria</taxon>
        <taxon>Chromatiales</taxon>
        <taxon>Chromatiaceae</taxon>
        <taxon>Rheinheimera</taxon>
    </lineage>
</organism>
<dbReference type="Proteomes" id="UP000321814">
    <property type="component" value="Unassembled WGS sequence"/>
</dbReference>